<reference evidence="2" key="1">
    <citation type="journal article" date="2013" name="Science">
        <title>The Amborella genome and the evolution of flowering plants.</title>
        <authorList>
            <consortium name="Amborella Genome Project"/>
        </authorList>
    </citation>
    <scope>NUCLEOTIDE SEQUENCE [LARGE SCALE GENOMIC DNA]</scope>
</reference>
<dbReference type="Gramene" id="ERM93402">
    <property type="protein sequence ID" value="ERM93402"/>
    <property type="gene ID" value="AMTR_s05009p00005040"/>
</dbReference>
<accession>U5CZM0</accession>
<dbReference type="EMBL" id="KI397777">
    <property type="protein sequence ID" value="ERM93402.1"/>
    <property type="molecule type" value="Genomic_DNA"/>
</dbReference>
<evidence type="ECO:0000313" key="1">
    <source>
        <dbReference type="EMBL" id="ERM93402.1"/>
    </source>
</evidence>
<keyword evidence="2" id="KW-1185">Reference proteome</keyword>
<gene>
    <name evidence="1" type="ORF">AMTR_s05009p00005040</name>
</gene>
<organism evidence="1 2">
    <name type="scientific">Amborella trichopoda</name>
    <dbReference type="NCBI Taxonomy" id="13333"/>
    <lineage>
        <taxon>Eukaryota</taxon>
        <taxon>Viridiplantae</taxon>
        <taxon>Streptophyta</taxon>
        <taxon>Embryophyta</taxon>
        <taxon>Tracheophyta</taxon>
        <taxon>Spermatophyta</taxon>
        <taxon>Magnoliopsida</taxon>
        <taxon>Amborellales</taxon>
        <taxon>Amborellaceae</taxon>
        <taxon>Amborella</taxon>
    </lineage>
</organism>
<dbReference type="HOGENOM" id="CLU_2645225_0_0_1"/>
<sequence>MSLYRREPKRTSFSLEAKKTIPSQQVQSSIAKQAKQAKLRQSLPSSTAPFLKELINRIDPPIMVPKYLIGRWLSLMV</sequence>
<dbReference type="AlphaFoldDB" id="U5CZM0"/>
<evidence type="ECO:0000313" key="2">
    <source>
        <dbReference type="Proteomes" id="UP000017836"/>
    </source>
</evidence>
<name>U5CZM0_AMBTC</name>
<dbReference type="Proteomes" id="UP000017836">
    <property type="component" value="Unassembled WGS sequence"/>
</dbReference>
<feature type="non-terminal residue" evidence="1">
    <location>
        <position position="77"/>
    </location>
</feature>
<proteinExistence type="predicted"/>
<protein>
    <submittedName>
        <fullName evidence="1">Uncharacterized protein</fullName>
    </submittedName>
</protein>